<keyword evidence="2" id="KW-1185">Reference proteome</keyword>
<keyword evidence="1" id="KW-0540">Nuclease</keyword>
<name>A0A9X1MPJ4_9BACT</name>
<reference evidence="1" key="1">
    <citation type="submission" date="2021-11" db="EMBL/GenBank/DDBJ databases">
        <title>Genome sequence.</title>
        <authorList>
            <person name="Sun Q."/>
        </authorList>
    </citation>
    <scope>NUCLEOTIDE SEQUENCE</scope>
    <source>
        <strain evidence="1">JC732</strain>
    </source>
</reference>
<accession>A0A9X1MPJ4</accession>
<dbReference type="Gene3D" id="1.10.30.50">
    <property type="match status" value="1"/>
</dbReference>
<protein>
    <submittedName>
        <fullName evidence="1">HNH endonuclease</fullName>
    </submittedName>
</protein>
<comment type="caution">
    <text evidence="1">The sequence shown here is derived from an EMBL/GenBank/DDBJ whole genome shotgun (WGS) entry which is preliminary data.</text>
</comment>
<dbReference type="EMBL" id="JAJKFT010000010">
    <property type="protein sequence ID" value="MCC9630474.1"/>
    <property type="molecule type" value="Genomic_DNA"/>
</dbReference>
<proteinExistence type="predicted"/>
<gene>
    <name evidence="1" type="ORF">LOC68_18930</name>
</gene>
<keyword evidence="1" id="KW-0378">Hydrolase</keyword>
<evidence type="ECO:0000313" key="2">
    <source>
        <dbReference type="Proteomes" id="UP001139103"/>
    </source>
</evidence>
<sequence>MSAVAAASSSVKRSLWRSTVQQTRVRRLYKQGNRTRVKVLTWAAPKKNATHDELAREAFATLMRTFYDRGLKKGFVLRAGEVSYISILETGLADSGVCPLCDGKLDPRNRVIDHFFPQEGFPALTCFPDNLIPICDTCNGPRAKLAKPPYTPTIGGEVDVTDWFHPRWRTAQRQLVVRVARNGNRLELTVEPTNALFAPHVDNFVQLTNVHTTWSDRLRAALRQEQDEVESELRRLRIRGIAVDRTVVQETLIEKRDYYERKIGSEEYAYRNYGIYNYMANDHASIQEILAQVNE</sequence>
<dbReference type="RefSeq" id="WP_230221642.1">
    <property type="nucleotide sequence ID" value="NZ_JAJKFT010000010.1"/>
</dbReference>
<evidence type="ECO:0000313" key="1">
    <source>
        <dbReference type="EMBL" id="MCC9630474.1"/>
    </source>
</evidence>
<keyword evidence="1" id="KW-0255">Endonuclease</keyword>
<dbReference type="AlphaFoldDB" id="A0A9X1MPJ4"/>
<dbReference type="GO" id="GO:0004519">
    <property type="term" value="F:endonuclease activity"/>
    <property type="evidence" value="ECO:0007669"/>
    <property type="project" value="UniProtKB-KW"/>
</dbReference>
<dbReference type="Proteomes" id="UP001139103">
    <property type="component" value="Unassembled WGS sequence"/>
</dbReference>
<organism evidence="1 2">
    <name type="scientific">Blastopirellula sediminis</name>
    <dbReference type="NCBI Taxonomy" id="2894196"/>
    <lineage>
        <taxon>Bacteria</taxon>
        <taxon>Pseudomonadati</taxon>
        <taxon>Planctomycetota</taxon>
        <taxon>Planctomycetia</taxon>
        <taxon>Pirellulales</taxon>
        <taxon>Pirellulaceae</taxon>
        <taxon>Blastopirellula</taxon>
    </lineage>
</organism>